<evidence type="ECO:0000259" key="3">
    <source>
        <dbReference type="PROSITE" id="PS50102"/>
    </source>
</evidence>
<protein>
    <recommendedName>
        <fullName evidence="3">RRM domain-containing protein</fullName>
    </recommendedName>
</protein>
<dbReference type="Proteomes" id="UP001165090">
    <property type="component" value="Unassembled WGS sequence"/>
</dbReference>
<feature type="domain" description="RRM" evidence="3">
    <location>
        <begin position="1"/>
        <end position="56"/>
    </location>
</feature>
<evidence type="ECO:0000313" key="5">
    <source>
        <dbReference type="Proteomes" id="UP001165090"/>
    </source>
</evidence>
<dbReference type="InterPro" id="IPR012677">
    <property type="entry name" value="Nucleotide-bd_a/b_plait_sf"/>
</dbReference>
<organism evidence="4 5">
    <name type="scientific">Volvox africanus</name>
    <dbReference type="NCBI Taxonomy" id="51714"/>
    <lineage>
        <taxon>Eukaryota</taxon>
        <taxon>Viridiplantae</taxon>
        <taxon>Chlorophyta</taxon>
        <taxon>core chlorophytes</taxon>
        <taxon>Chlorophyceae</taxon>
        <taxon>CS clade</taxon>
        <taxon>Chlamydomonadales</taxon>
        <taxon>Volvocaceae</taxon>
        <taxon>Volvox</taxon>
    </lineage>
</organism>
<reference evidence="4 5" key="1">
    <citation type="journal article" date="2023" name="IScience">
        <title>Expanded male sex-determining region conserved during the evolution of homothallism in the green alga Volvox.</title>
        <authorList>
            <person name="Yamamoto K."/>
            <person name="Matsuzaki R."/>
            <person name="Mahakham W."/>
            <person name="Heman W."/>
            <person name="Sekimoto H."/>
            <person name="Kawachi M."/>
            <person name="Minakuchi Y."/>
            <person name="Toyoda A."/>
            <person name="Nozaki H."/>
        </authorList>
    </citation>
    <scope>NUCLEOTIDE SEQUENCE [LARGE SCALE GENOMIC DNA]</scope>
    <source>
        <strain evidence="4 5">NIES-4468</strain>
    </source>
</reference>
<dbReference type="PROSITE" id="PS50102">
    <property type="entry name" value="RRM"/>
    <property type="match status" value="1"/>
</dbReference>
<proteinExistence type="predicted"/>
<sequence>SRFGPLESTRIFPDKHFAFVNYLSLEHAVAARAALRGQTLHPLSGSRALEIRFQHRRPLACQQSSSSQQQQHQQQLVASADQRSATAGSQPNCQNQPSTTAAGDGWQGQ</sequence>
<keyword evidence="5" id="KW-1185">Reference proteome</keyword>
<dbReference type="Gene3D" id="3.30.70.330">
    <property type="match status" value="1"/>
</dbReference>
<feature type="region of interest" description="Disordered" evidence="2">
    <location>
        <begin position="59"/>
        <end position="109"/>
    </location>
</feature>
<accession>A0ABQ5RZ97</accession>
<evidence type="ECO:0000256" key="2">
    <source>
        <dbReference type="SAM" id="MobiDB-lite"/>
    </source>
</evidence>
<dbReference type="Pfam" id="PF00076">
    <property type="entry name" value="RRM_1"/>
    <property type="match status" value="1"/>
</dbReference>
<feature type="compositionally biased region" description="Low complexity" evidence="2">
    <location>
        <begin position="62"/>
        <end position="75"/>
    </location>
</feature>
<dbReference type="InterPro" id="IPR035979">
    <property type="entry name" value="RBD_domain_sf"/>
</dbReference>
<dbReference type="SUPFAM" id="SSF54928">
    <property type="entry name" value="RNA-binding domain, RBD"/>
    <property type="match status" value="1"/>
</dbReference>
<feature type="non-terminal residue" evidence="4">
    <location>
        <position position="1"/>
    </location>
</feature>
<comment type="caution">
    <text evidence="4">The sequence shown here is derived from an EMBL/GenBank/DDBJ whole genome shotgun (WGS) entry which is preliminary data.</text>
</comment>
<feature type="compositionally biased region" description="Polar residues" evidence="2">
    <location>
        <begin position="81"/>
        <end position="101"/>
    </location>
</feature>
<dbReference type="InterPro" id="IPR000504">
    <property type="entry name" value="RRM_dom"/>
</dbReference>
<evidence type="ECO:0000256" key="1">
    <source>
        <dbReference type="PROSITE-ProRule" id="PRU00176"/>
    </source>
</evidence>
<name>A0ABQ5RZ97_9CHLO</name>
<keyword evidence="1" id="KW-0694">RNA-binding</keyword>
<evidence type="ECO:0000313" key="4">
    <source>
        <dbReference type="EMBL" id="GLI62346.1"/>
    </source>
</evidence>
<dbReference type="EMBL" id="BSDZ01000013">
    <property type="protein sequence ID" value="GLI62346.1"/>
    <property type="molecule type" value="Genomic_DNA"/>
</dbReference>
<gene>
    <name evidence="4" type="ORF">VaNZ11_004949</name>
</gene>